<keyword evidence="2" id="KW-0812">Transmembrane</keyword>
<keyword evidence="2" id="KW-1133">Transmembrane helix</keyword>
<evidence type="ECO:0000313" key="4">
    <source>
        <dbReference type="Proteomes" id="UP001321047"/>
    </source>
</evidence>
<feature type="region of interest" description="Disordered" evidence="1">
    <location>
        <begin position="77"/>
        <end position="96"/>
    </location>
</feature>
<sequence>MGSKKFTFIELHLDGNTQFGPKTISDKLPIGDSEEAEHDEQDEEAVAGDEDSGKGSAIGALIGLIALVAIAVAVKKRRGSDDEGTEGYDEPEIITS</sequence>
<reference evidence="3 4" key="1">
    <citation type="submission" date="2022-09" db="EMBL/GenBank/DDBJ databases">
        <title>Enrichment on poylsaccharides allowed isolation of novel metabolic and taxonomic groups of Haloarchaea.</title>
        <authorList>
            <person name="Sorokin D.Y."/>
            <person name="Elcheninov A.G."/>
            <person name="Khizhniak T.V."/>
            <person name="Kolganova T.V."/>
            <person name="Kublanov I.V."/>
        </authorList>
    </citation>
    <scope>NUCLEOTIDE SEQUENCE [LARGE SCALE GENOMIC DNA]</scope>
    <source>
        <strain evidence="3 4">AArc-curdl1</strain>
    </source>
</reference>
<proteinExistence type="predicted"/>
<organism evidence="3 4">
    <name type="scientific">Natronosalvus hydrolyticus</name>
    <dbReference type="NCBI Taxonomy" id="2979988"/>
    <lineage>
        <taxon>Archaea</taxon>
        <taxon>Methanobacteriati</taxon>
        <taxon>Methanobacteriota</taxon>
        <taxon>Stenosarchaea group</taxon>
        <taxon>Halobacteria</taxon>
        <taxon>Halobacteriales</taxon>
        <taxon>Natrialbaceae</taxon>
        <taxon>Natronosalvus</taxon>
    </lineage>
</organism>
<keyword evidence="4" id="KW-1185">Reference proteome</keyword>
<feature type="compositionally biased region" description="Acidic residues" evidence="1">
    <location>
        <begin position="82"/>
        <end position="96"/>
    </location>
</feature>
<evidence type="ECO:0000313" key="3">
    <source>
        <dbReference type="EMBL" id="MCU4750487.1"/>
    </source>
</evidence>
<evidence type="ECO:0000256" key="2">
    <source>
        <dbReference type="SAM" id="Phobius"/>
    </source>
</evidence>
<feature type="transmembrane region" description="Helical" evidence="2">
    <location>
        <begin position="56"/>
        <end position="74"/>
    </location>
</feature>
<feature type="region of interest" description="Disordered" evidence="1">
    <location>
        <begin position="20"/>
        <end position="53"/>
    </location>
</feature>
<accession>A0AAP2Z4N4</accession>
<dbReference type="EMBL" id="JAOPJZ010000001">
    <property type="protein sequence ID" value="MCU4750487.1"/>
    <property type="molecule type" value="Genomic_DNA"/>
</dbReference>
<feature type="compositionally biased region" description="Acidic residues" evidence="1">
    <location>
        <begin position="32"/>
        <end position="50"/>
    </location>
</feature>
<dbReference type="Proteomes" id="UP001321047">
    <property type="component" value="Unassembled WGS sequence"/>
</dbReference>
<keyword evidence="2" id="KW-0472">Membrane</keyword>
<dbReference type="RefSeq" id="WP_342805320.1">
    <property type="nucleotide sequence ID" value="NZ_JAOPJZ010000001.1"/>
</dbReference>
<evidence type="ECO:0000256" key="1">
    <source>
        <dbReference type="SAM" id="MobiDB-lite"/>
    </source>
</evidence>
<comment type="caution">
    <text evidence="3">The sequence shown here is derived from an EMBL/GenBank/DDBJ whole genome shotgun (WGS) entry which is preliminary data.</text>
</comment>
<protein>
    <submittedName>
        <fullName evidence="3">Uncharacterized protein</fullName>
    </submittedName>
</protein>
<gene>
    <name evidence="3" type="ORF">OB919_00580</name>
</gene>
<dbReference type="AlphaFoldDB" id="A0AAP2Z4N4"/>
<name>A0AAP2Z4N4_9EURY</name>